<dbReference type="SMART" id="SM00181">
    <property type="entry name" value="EGF"/>
    <property type="match status" value="4"/>
</dbReference>
<dbReference type="SUPFAM" id="SSF49785">
    <property type="entry name" value="Galactose-binding domain-like"/>
    <property type="match status" value="1"/>
</dbReference>
<keyword evidence="11" id="KW-0325">Glycoprotein</keyword>
<evidence type="ECO:0000256" key="10">
    <source>
        <dbReference type="ARBA" id="ARBA00023157"/>
    </source>
</evidence>
<proteinExistence type="inferred from homology"/>
<dbReference type="PROSITE" id="PS01186">
    <property type="entry name" value="EGF_2"/>
    <property type="match status" value="1"/>
</dbReference>
<dbReference type="SMART" id="SM00231">
    <property type="entry name" value="FA58C"/>
    <property type="match status" value="1"/>
</dbReference>
<evidence type="ECO:0000256" key="15">
    <source>
        <dbReference type="SAM" id="MobiDB-lite"/>
    </source>
</evidence>
<keyword evidence="9" id="KW-0472">Membrane</keyword>
<dbReference type="InterPro" id="IPR024731">
    <property type="entry name" value="NELL2-like_EGF"/>
</dbReference>
<dbReference type="PANTHER" id="PTHR10199">
    <property type="entry name" value="THROMBOSPONDIN"/>
    <property type="match status" value="1"/>
</dbReference>
<evidence type="ECO:0000256" key="7">
    <source>
        <dbReference type="ARBA" id="ARBA00022837"/>
    </source>
</evidence>
<dbReference type="EMBL" id="OV696695">
    <property type="protein sequence ID" value="CAH1238207.1"/>
    <property type="molecule type" value="Genomic_DNA"/>
</dbReference>
<dbReference type="FunFam" id="3.80.10.10:FF:001164">
    <property type="entry name" value="GH01279p"/>
    <property type="match status" value="1"/>
</dbReference>
<feature type="domain" description="TSP C-terminal" evidence="19">
    <location>
        <begin position="2805"/>
        <end position="3024"/>
    </location>
</feature>
<feature type="repeat" description="TSP type-3" evidence="14">
    <location>
        <begin position="2584"/>
        <end position="2619"/>
    </location>
</feature>
<dbReference type="InterPro" id="IPR017897">
    <property type="entry name" value="Thrombospondin_3_rpt"/>
</dbReference>
<gene>
    <name evidence="20" type="primary">THBS3</name>
    <name evidence="20" type="ORF">BLAG_LOCUS2904</name>
</gene>
<dbReference type="InterPro" id="IPR000742">
    <property type="entry name" value="EGF"/>
</dbReference>
<dbReference type="SUPFAM" id="SSF49313">
    <property type="entry name" value="Cadherin-like"/>
    <property type="match status" value="2"/>
</dbReference>
<dbReference type="Gene3D" id="2.10.50.10">
    <property type="entry name" value="Tumor Necrosis Factor Receptor, subunit A, domain 2"/>
    <property type="match status" value="1"/>
</dbReference>
<dbReference type="FunFam" id="3.80.10.10:FF:001360">
    <property type="entry name" value="Uncharacterized protein"/>
    <property type="match status" value="1"/>
</dbReference>
<dbReference type="SMART" id="SM01411">
    <property type="entry name" value="Ephrin_rec_like"/>
    <property type="match status" value="1"/>
</dbReference>
<evidence type="ECO:0000259" key="19">
    <source>
        <dbReference type="PROSITE" id="PS51236"/>
    </source>
</evidence>
<dbReference type="PROSITE" id="PS01187">
    <property type="entry name" value="EGF_CA"/>
    <property type="match status" value="1"/>
</dbReference>
<feature type="region of interest" description="Disordered" evidence="15">
    <location>
        <begin position="1683"/>
        <end position="1765"/>
    </location>
</feature>
<keyword evidence="5" id="KW-0732">Signal</keyword>
<dbReference type="SMART" id="SM00365">
    <property type="entry name" value="LRR_SD22"/>
    <property type="match status" value="7"/>
</dbReference>
<feature type="domain" description="F5/8 type C" evidence="16">
    <location>
        <begin position="2041"/>
        <end position="2197"/>
    </location>
</feature>
<dbReference type="CDD" id="cd11304">
    <property type="entry name" value="Cadherin_repeat"/>
    <property type="match status" value="1"/>
</dbReference>
<evidence type="ECO:0000259" key="16">
    <source>
        <dbReference type="PROSITE" id="PS50022"/>
    </source>
</evidence>
<evidence type="ECO:0000256" key="14">
    <source>
        <dbReference type="PROSITE-ProRule" id="PRU00634"/>
    </source>
</evidence>
<dbReference type="PROSITE" id="PS50026">
    <property type="entry name" value="EGF_3"/>
    <property type="match status" value="1"/>
</dbReference>
<accession>A0A8J9VDK5</accession>
<evidence type="ECO:0000256" key="9">
    <source>
        <dbReference type="ARBA" id="ARBA00023136"/>
    </source>
</evidence>
<comment type="subcellular location">
    <subcellularLocation>
        <location evidence="1">Membrane</location>
    </subcellularLocation>
</comment>
<dbReference type="PROSITE" id="PS50022">
    <property type="entry name" value="FA58C_3"/>
    <property type="match status" value="1"/>
</dbReference>
<feature type="region of interest" description="Disordered" evidence="15">
    <location>
        <begin position="3238"/>
        <end position="3263"/>
    </location>
</feature>
<dbReference type="Pfam" id="PF12947">
    <property type="entry name" value="EGF_3"/>
    <property type="match status" value="1"/>
</dbReference>
<comment type="similarity">
    <text evidence="2">Belongs to the thrombospondin family.</text>
</comment>
<dbReference type="Pfam" id="PF00754">
    <property type="entry name" value="F5_F8_type_C"/>
    <property type="match status" value="1"/>
</dbReference>
<evidence type="ECO:0000259" key="17">
    <source>
        <dbReference type="PROSITE" id="PS50026"/>
    </source>
</evidence>
<dbReference type="FunFam" id="2.10.25.10:FF:000027">
    <property type="entry name" value="Thrombospondin 3"/>
    <property type="match status" value="1"/>
</dbReference>
<feature type="region of interest" description="Disordered" evidence="15">
    <location>
        <begin position="2642"/>
        <end position="2666"/>
    </location>
</feature>
<dbReference type="InterPro" id="IPR003367">
    <property type="entry name" value="Thrombospondin_3-like_rpt"/>
</dbReference>
<dbReference type="Proteomes" id="UP000838412">
    <property type="component" value="Chromosome 10"/>
</dbReference>
<dbReference type="PROSITE" id="PS51450">
    <property type="entry name" value="LRR"/>
    <property type="match status" value="4"/>
</dbReference>
<comment type="caution">
    <text evidence="13">Lacks conserved residue(s) required for the propagation of feature annotation.</text>
</comment>
<dbReference type="PROSITE" id="PS00232">
    <property type="entry name" value="CADHERIN_1"/>
    <property type="match status" value="1"/>
</dbReference>
<evidence type="ECO:0000256" key="13">
    <source>
        <dbReference type="PROSITE-ProRule" id="PRU00076"/>
    </source>
</evidence>
<feature type="compositionally biased region" description="Acidic residues" evidence="15">
    <location>
        <begin position="2643"/>
        <end position="2662"/>
    </location>
</feature>
<dbReference type="SMART" id="SM00112">
    <property type="entry name" value="CA"/>
    <property type="match status" value="1"/>
</dbReference>
<feature type="domain" description="Cadherin" evidence="18">
    <location>
        <begin position="1791"/>
        <end position="1919"/>
    </location>
</feature>
<evidence type="ECO:0000313" key="21">
    <source>
        <dbReference type="Proteomes" id="UP000838412"/>
    </source>
</evidence>
<evidence type="ECO:0000256" key="5">
    <source>
        <dbReference type="ARBA" id="ARBA00022729"/>
    </source>
</evidence>
<evidence type="ECO:0000256" key="4">
    <source>
        <dbReference type="ARBA" id="ARBA00022614"/>
    </source>
</evidence>
<keyword evidence="10" id="KW-1015">Disulfide bond</keyword>
<dbReference type="GO" id="GO:0005886">
    <property type="term" value="C:plasma membrane"/>
    <property type="evidence" value="ECO:0007669"/>
    <property type="project" value="InterPro"/>
</dbReference>
<keyword evidence="21" id="KW-1185">Reference proteome</keyword>
<dbReference type="SMART" id="SM00369">
    <property type="entry name" value="LRR_TYP"/>
    <property type="match status" value="22"/>
</dbReference>
<keyword evidence="7 12" id="KW-0106">Calcium</keyword>
<evidence type="ECO:0000256" key="8">
    <source>
        <dbReference type="ARBA" id="ARBA00022889"/>
    </source>
</evidence>
<dbReference type="SUPFAM" id="SSF103647">
    <property type="entry name" value="TSP type-3 repeat"/>
    <property type="match status" value="3"/>
</dbReference>
<dbReference type="SUPFAM" id="SSF57184">
    <property type="entry name" value="Growth factor receptor domain"/>
    <property type="match status" value="1"/>
</dbReference>
<keyword evidence="6" id="KW-0677">Repeat</keyword>
<keyword evidence="8" id="KW-0130">Cell adhesion</keyword>
<feature type="domain" description="EGF-like" evidence="17">
    <location>
        <begin position="2509"/>
        <end position="2550"/>
    </location>
</feature>
<feature type="compositionally biased region" description="Polar residues" evidence="15">
    <location>
        <begin position="1683"/>
        <end position="1759"/>
    </location>
</feature>
<dbReference type="InterPro" id="IPR003591">
    <property type="entry name" value="Leu-rich_rpt_typical-subtyp"/>
</dbReference>
<evidence type="ECO:0000313" key="20">
    <source>
        <dbReference type="EMBL" id="CAH1238207.1"/>
    </source>
</evidence>
<dbReference type="Pfam" id="PF13385">
    <property type="entry name" value="Laminin_G_3"/>
    <property type="match status" value="1"/>
</dbReference>
<dbReference type="InterPro" id="IPR002126">
    <property type="entry name" value="Cadherin-like_dom"/>
</dbReference>
<dbReference type="InterPro" id="IPR000421">
    <property type="entry name" value="FA58C"/>
</dbReference>
<dbReference type="PANTHER" id="PTHR10199:SF110">
    <property type="entry name" value="TSP C-TERMINAL DOMAIN-CONTAINING PROTEIN"/>
    <property type="match status" value="1"/>
</dbReference>
<dbReference type="Gene3D" id="2.10.25.10">
    <property type="entry name" value="Laminin"/>
    <property type="match status" value="3"/>
</dbReference>
<evidence type="ECO:0000259" key="18">
    <source>
        <dbReference type="PROSITE" id="PS50268"/>
    </source>
</evidence>
<dbReference type="InterPro" id="IPR018097">
    <property type="entry name" value="EGF_Ca-bd_CS"/>
</dbReference>
<protein>
    <submittedName>
        <fullName evidence="20">THBS3 protein</fullName>
    </submittedName>
</protein>
<dbReference type="FunFam" id="2.60.120.260:FF:000247">
    <property type="entry name" value="Uncharacterized protein"/>
    <property type="match status" value="1"/>
</dbReference>
<dbReference type="Pfam" id="PF05735">
    <property type="entry name" value="TSP_C"/>
    <property type="match status" value="1"/>
</dbReference>
<dbReference type="FunFam" id="4.10.1080.10:FF:000001">
    <property type="entry name" value="Thrombospondin 3"/>
    <property type="match status" value="1"/>
</dbReference>
<dbReference type="InterPro" id="IPR013320">
    <property type="entry name" value="ConA-like_dom_sf"/>
</dbReference>
<dbReference type="InterPro" id="IPR008859">
    <property type="entry name" value="Thrombospondin_C"/>
</dbReference>
<dbReference type="PROSITE" id="PS51236">
    <property type="entry name" value="TSP_CTER"/>
    <property type="match status" value="1"/>
</dbReference>
<evidence type="ECO:0000256" key="2">
    <source>
        <dbReference type="ARBA" id="ARBA00009456"/>
    </source>
</evidence>
<keyword evidence="3 13" id="KW-0245">EGF-like domain</keyword>
<dbReference type="Gene3D" id="2.60.120.200">
    <property type="match status" value="2"/>
</dbReference>
<dbReference type="PROSITE" id="PS50268">
    <property type="entry name" value="CADHERIN_2"/>
    <property type="match status" value="1"/>
</dbReference>
<dbReference type="FunFam" id="4.10.1080.10:FF:000004">
    <property type="entry name" value="Cartilage oligomeric matrix protein"/>
    <property type="match status" value="1"/>
</dbReference>
<dbReference type="InterPro" id="IPR020894">
    <property type="entry name" value="Cadherin_CS"/>
</dbReference>
<dbReference type="PROSITE" id="PS01286">
    <property type="entry name" value="FA58C_2"/>
    <property type="match status" value="1"/>
</dbReference>
<dbReference type="InterPro" id="IPR009030">
    <property type="entry name" value="Growth_fac_rcpt_cys_sf"/>
</dbReference>
<feature type="compositionally biased region" description="Basic and acidic residues" evidence="15">
    <location>
        <begin position="3250"/>
        <end position="3263"/>
    </location>
</feature>
<dbReference type="GO" id="GO:0005576">
    <property type="term" value="C:extracellular region"/>
    <property type="evidence" value="ECO:0007669"/>
    <property type="project" value="InterPro"/>
</dbReference>
<dbReference type="Gene3D" id="2.60.40.60">
    <property type="entry name" value="Cadherins"/>
    <property type="match status" value="1"/>
</dbReference>
<evidence type="ECO:0000256" key="6">
    <source>
        <dbReference type="ARBA" id="ARBA00022737"/>
    </source>
</evidence>
<dbReference type="GO" id="GO:0007156">
    <property type="term" value="P:homophilic cell adhesion via plasma membrane adhesion molecules"/>
    <property type="evidence" value="ECO:0007669"/>
    <property type="project" value="InterPro"/>
</dbReference>
<dbReference type="SMART" id="SM00179">
    <property type="entry name" value="EGF_CA"/>
    <property type="match status" value="4"/>
</dbReference>
<evidence type="ECO:0000256" key="3">
    <source>
        <dbReference type="ARBA" id="ARBA00022536"/>
    </source>
</evidence>
<dbReference type="InterPro" id="IPR008979">
    <property type="entry name" value="Galactose-bd-like_sf"/>
</dbReference>
<dbReference type="InterPro" id="IPR028974">
    <property type="entry name" value="TSP_type-3_rpt"/>
</dbReference>
<dbReference type="InterPro" id="IPR001881">
    <property type="entry name" value="EGF-like_Ca-bd_dom"/>
</dbReference>
<dbReference type="InterPro" id="IPR015919">
    <property type="entry name" value="Cadherin-like_sf"/>
</dbReference>
<dbReference type="OrthoDB" id="14563at2759"/>
<dbReference type="Pfam" id="PF13855">
    <property type="entry name" value="LRR_8"/>
    <property type="match status" value="6"/>
</dbReference>
<sequence length="3263" mass="361221">MDERRARLLAPKVLGLVGKDYVRVALILLIVAGLSEGWRGGDYWNSRYSGQGVSYENWIGFWSDDLHYYTAYGYYYTTYWPSNYRYYLSPDHRYYYSHCGACFCNATGSTVSCSSASSVSLKGITYPFNLTKSTFSTTVASIAIYNSGLYYSEKGTFDMLSSLGSLTLHATNLFNFPDVSSCSVLTRLDLSRNDITFPVGVDTGRLLPDSLTHLALMENEISWIPKGFFSHTNLQFLGLSKNKIKQIPANALEQMTDLQFLSLDGNVLTSLSWRALNTLETSNVTHLNFSNNQINHVGGKTFHRLRNLKILELHNNKIAAINWQAFYDLPNLLHLDLNRNSLEKLPGHAFVDLPELRTLVLHSQSSGMTSMSYEAFHNISNLETLFFSNNALTTFPHPALSEEDWPNLKYVHADNNDITNISAYSIDAFEHLSWRVHRNKEKLFSPFATMRAVLRLYLQSNGVIGIRPGVLCNLANLELLHLQSNNIQEDTLDVGAFQCLTSLRTIYLRNNELKSVGPGSFINLPALANLFLQNNRLTSLLSGTFTDLPSLSHLYLSNNRIISIENETFPLQIRHLDLNNNRYFDFRHDNPFTNLTQLQQLYLSGNDITDLPDTALHGLQSLITLYLHNNRLGWLKKVALEDLSSLQILYVQNNDIGHLEKGTIDQLTSHIKAIYFNGNDLTELYPGGEFHNITAEWHWPINFYGNRISSIRSETFKQISGVTDLDLRNNDISIIEANSFHDVSARYLRLDGNPTKHLESFAFNDVRLTYDLYLTSADFDTIPSFTFNQVSGRHMYLNGGSVAVIESNAFYTVRLSGDMNLQSNNISVIKENGFYKVSCRYLYLHDNPVTRLEPFAFNDVGVSYDFQMHTAQLRDIPSSAFNGVSARNLNLYSNPVTSLAPFSFNNTRVTNVFSMHSCQIETIMSRAFNDLAAGYLHLYNNPVTSTLESYAFNNVRVTYEFSMYGWAFSSIASQTFHEVSARNLMLYGNPKLTAIAEEAFSSVTVWSSLGGHGKLDLSNCAIRVIVGKMFTSGSRVKELILRNNQLRYIGTRAFEEVELTVIDISNNLLVSIPEGCFQLQSTVQTLDLTSNTISSIGSGAFDNLLYLEQLLLGDNDLREFYKLPYLTSLVTVDISNNKIEFVEENAFNILATNETFLYLTGNPLACSCSFYNTMRNLSTTIFGGRCSTPEQLINITFESSDISSKYFTNYDSSDFLCAPTNVQAVAVSSREISVSWDHVPTLDDIQPSVNQTNATMAGFNETDTNTMTPNQTMSNTTMANETAGNTTGFNQTANNATSFNETAGNTTDFNETEKGMANVSICNITNFNQSETNMTSINNTDCFKQTKENNTNIMDEQPVQVNHAYYVVNCTSETAPTVNRGLIVDNSTVFNASDGVEAGTTYTCAVLYNEMGDFSAPSWPVTVTTLQETEDIDVNSIQVPISYYDFSITHPDFDGRRQGYLSDPTYVVNPFGGYLSTSDDPSLDPFARWFVSVPGDNYAREETLVLKQQNDTGVYRFYSDNFFPVDGFGYGFEGQKDCNNTLHNFGFTAAVRAALTYTGNEIITVGGGDELWLFVDRERVIDLRREKGDKSEMTSCRRLSLQDSGSAGGGSADLVSGTVMDGECVIHGNATNDTVELDLAVGNTYHLDIFVAERESCTSSLFLEVEGVTFSFPAFDISEDDGSNLTALPTQTPETSTSTGASRSTMNHTEAVNSTRNYTDTMDGTTNSTEPTMPSVTSNQTAQQNTSANVSSTEPTDSPTGFPVDYEPRIREDLHLNGVVQTVSLASVASTDTLFTVTILEGNDGGHFTIKNDTNENRADAENRPTQSLSWVTVDGTSFVVCNQTTVGTTTETVGTDVRTFVITTPSALITLAGEVDYEDVQQYELVLVVEDNNVAPPRTGTLAIEIFVEDVNDNCPSFTTKEFDVEPKPVLSPGGVFSLLWEDRDSGPNAVVSLYRTQDVQQTQSLNPSNQTLNQLQFSVISIDSGTPPRGDIATVSMTISDTCLYDSLNKPIEYDVSVENHTGIVYLKVPKYYVKTFVCFEPLGMESGWIHLSQLSASSADEFYGPDRARLNNNASIASDGGTYSDMGNWRAAVTNAEQWLQVSFLEEIVIKAVVVQGSFDAQEWVETYILLYSDDGVTWLTYKENGTVKVFNGSVDASTPKQDVLLDPITTSHIRINPQSWRNRISMRIELIGCTVRMQHIRETTCARCPTTYYCTGDGVARPCGRCDPPSAACERSPTEHSFGGASECSPCPIGRICKDGYGHVCRRYHYADPCNDTFCPDSCTPCEPGYACFFGRRYQCRPGFYGTGRTDYCVPCPAGSYNNQSGATGCFCCPAGFHSTVGKTECEPCHPRTWSRGDCTICRDCGDISECPCLSNPCFGDVTCQNINSSYHVCGACPPGYDGDGVTCLDVDECNITSACHNYCENTNPGYVCGACPKGYSGDTAIGYGLDYALQHPQVCEDIDECAVDNGGCHQYAECANTVGSYSCGNCVEGYISDIYLGCIPEDLCQLGRHNCSSNATCLSLGNGKFRCGCNPGYGGDGYRCGPDTDQDGWPDEPVSCLTRWCKQDNCPLEPNSGQEDNDGDNMGDVCDHDDDNDGRLNTVDNCILVSNWDQADTDGDGYGDVCDTCPLVTNQDQIDTDGDGTGNECDDDDDGDGLLDASDPCPLLNDTQSDTDGDCVGDVTDNCPNASNANQQDTDMDGYGDVCDGNDKDGDSVIDTLDNCLDIPNPEQTDTDSDGIGDACDDDIDNDVMPNDRDNCPYIPNPGWDDTNGNHVGDACEYDYDGDGVPDVDDVCPKHSNYHVTNFTRHMSVNLAGRAAPTWAVVDNGREIRLATHTEDPVILIGNDRFGPVNLTGTMFVNDDSGNDYIGFVFGYQSNRKFYVVIWKHENENAESSATYGGIKGLQIKVVDSNISPSSTRTLADALWHTHDTADHVTMLWHDPDMRGWLHRTPYTFQLMHRPSVGLIRVTVSSNRRLLTDSGNVYDTTILGGRLGVFQYNQSGVVWSNLQVSCGEKVNQAIHFDGKDDYVELTSVIALEFFDSFTVESWIRLTGEDADSKMPVICTLDTRLCMFVENGFLYGKLGNDVVQSTTDIQTEYWCHVTLLYDAQGHQLSLFMNGSLETSASEVTPLDWTGNDTNVYIGRDEDNFFNGTMDDIRLYGIKLQDTEIAEDARTSDRLRQFHRGFLNAQYTVDNEKMDATILIDVGIHGHHGRIVGSPLLVPSAVDQARHQLPSARRRRRRSVVEKPTQDIHTEL</sequence>
<keyword evidence="4" id="KW-0433">Leucine-rich repeat</keyword>
<organism evidence="20 21">
    <name type="scientific">Branchiostoma lanceolatum</name>
    <name type="common">Common lancelet</name>
    <name type="synonym">Amphioxus lanceolatum</name>
    <dbReference type="NCBI Taxonomy" id="7740"/>
    <lineage>
        <taxon>Eukaryota</taxon>
        <taxon>Metazoa</taxon>
        <taxon>Chordata</taxon>
        <taxon>Cephalochordata</taxon>
        <taxon>Leptocardii</taxon>
        <taxon>Amphioxiformes</taxon>
        <taxon>Branchiostomatidae</taxon>
        <taxon>Branchiostoma</taxon>
    </lineage>
</organism>
<feature type="repeat" description="TSP type-3" evidence="14">
    <location>
        <begin position="2701"/>
        <end position="2737"/>
    </location>
</feature>
<dbReference type="CDD" id="cd00057">
    <property type="entry name" value="FA58C"/>
    <property type="match status" value="1"/>
</dbReference>
<dbReference type="Gene3D" id="4.10.1080.10">
    <property type="entry name" value="TSP type-3 repeat"/>
    <property type="match status" value="3"/>
</dbReference>
<name>A0A8J9VDK5_BRALA</name>
<dbReference type="GO" id="GO:0005509">
    <property type="term" value="F:calcium ion binding"/>
    <property type="evidence" value="ECO:0007669"/>
    <property type="project" value="UniProtKB-UniRule"/>
</dbReference>
<dbReference type="InterPro" id="IPR001611">
    <property type="entry name" value="Leu-rich_rpt"/>
</dbReference>
<dbReference type="CDD" id="cd00054">
    <property type="entry name" value="EGF_CA"/>
    <property type="match status" value="2"/>
</dbReference>
<dbReference type="Pfam" id="PF02412">
    <property type="entry name" value="TSP_3"/>
    <property type="match status" value="6"/>
</dbReference>
<feature type="repeat" description="TSP type-3" evidence="14">
    <location>
        <begin position="2738"/>
        <end position="2773"/>
    </location>
</feature>
<dbReference type="InterPro" id="IPR032675">
    <property type="entry name" value="LRR_dom_sf"/>
</dbReference>
<dbReference type="PROSITE" id="PS51234">
    <property type="entry name" value="TSP3"/>
    <property type="match status" value="3"/>
</dbReference>
<dbReference type="Gene3D" id="2.60.120.260">
    <property type="entry name" value="Galactose-binding domain-like"/>
    <property type="match status" value="1"/>
</dbReference>
<evidence type="ECO:0000256" key="11">
    <source>
        <dbReference type="ARBA" id="ARBA00023180"/>
    </source>
</evidence>
<evidence type="ECO:0000256" key="12">
    <source>
        <dbReference type="PROSITE-ProRule" id="PRU00043"/>
    </source>
</evidence>
<dbReference type="SUPFAM" id="SSF49899">
    <property type="entry name" value="Concanavalin A-like lectins/glucanases"/>
    <property type="match status" value="2"/>
</dbReference>
<dbReference type="Gene3D" id="3.80.10.10">
    <property type="entry name" value="Ribonuclease Inhibitor"/>
    <property type="match status" value="7"/>
</dbReference>
<dbReference type="SUPFAM" id="SSF52058">
    <property type="entry name" value="L domain-like"/>
    <property type="match status" value="4"/>
</dbReference>
<evidence type="ECO:0000256" key="1">
    <source>
        <dbReference type="ARBA" id="ARBA00004370"/>
    </source>
</evidence>
<reference evidence="20" key="1">
    <citation type="submission" date="2022-01" db="EMBL/GenBank/DDBJ databases">
        <authorList>
            <person name="Braso-Vives M."/>
        </authorList>
    </citation>
    <scope>NUCLEOTIDE SEQUENCE</scope>
</reference>